<dbReference type="Pfam" id="PF08545">
    <property type="entry name" value="ACP_syn_III"/>
    <property type="match status" value="1"/>
</dbReference>
<protein>
    <submittedName>
        <fullName evidence="5">Putative 3-oxoacyl-ACP synthase III</fullName>
    </submittedName>
</protein>
<gene>
    <name evidence="5" type="ORF">AFR_31610</name>
</gene>
<dbReference type="AlphaFoldDB" id="U5W6G1"/>
<dbReference type="KEGG" id="afs:AFR_31610"/>
<dbReference type="InterPro" id="IPR013751">
    <property type="entry name" value="ACP_syn_III_N"/>
</dbReference>
<sequence>MGITQVAACLPEQQVTTADLQHRVAVASRLPLPAGMFAQATGIDTRRVAADDEYASDLAIGAARQVLDRAGLDALDVDLLLFASATRDMVEPATAHVVQAALGGRAHALDVTNACNSFLNGIDLARSMILAGRARRALVVTGETPTRSMRPKLDGMAQARQAFAGYTFGDAGAAVLVEPVATGGIVDVDAETHSQHWPAGGIFGGGSRHPRGDEHTYFTGDGHRLRGVFEKIGLGLVERVHHRTGLTWDDYARVLVHQVTMPYLQRFVEIAGVPVDKLEVTVPELGNMASATLGVQLARVRPHLSPGDKVLLLGLGGGVSLMTMVWEVS</sequence>
<dbReference type="PANTHER" id="PTHR34069:SF3">
    <property type="entry name" value="ACYL-COA:ACYL-COA ALKYLTRANSFERASE"/>
    <property type="match status" value="1"/>
</dbReference>
<evidence type="ECO:0000256" key="1">
    <source>
        <dbReference type="ARBA" id="ARBA00022679"/>
    </source>
</evidence>
<dbReference type="eggNOG" id="COG0332">
    <property type="taxonomic scope" value="Bacteria"/>
</dbReference>
<name>U5W6G1_9ACTN</name>
<evidence type="ECO:0000259" key="3">
    <source>
        <dbReference type="Pfam" id="PF08541"/>
    </source>
</evidence>
<feature type="domain" description="Beta-ketoacyl-[acyl-carrier-protein] synthase III N-terminal" evidence="4">
    <location>
        <begin position="109"/>
        <end position="192"/>
    </location>
</feature>
<keyword evidence="6" id="KW-1185">Reference proteome</keyword>
<dbReference type="PANTHER" id="PTHR34069">
    <property type="entry name" value="3-OXOACYL-[ACYL-CARRIER-PROTEIN] SYNTHASE 3"/>
    <property type="match status" value="1"/>
</dbReference>
<evidence type="ECO:0000313" key="6">
    <source>
        <dbReference type="Proteomes" id="UP000017746"/>
    </source>
</evidence>
<dbReference type="HOGENOM" id="CLU_039592_4_2_11"/>
<organism evidence="5 6">
    <name type="scientific">Actinoplanes friuliensis DSM 7358</name>
    <dbReference type="NCBI Taxonomy" id="1246995"/>
    <lineage>
        <taxon>Bacteria</taxon>
        <taxon>Bacillati</taxon>
        <taxon>Actinomycetota</taxon>
        <taxon>Actinomycetes</taxon>
        <taxon>Micromonosporales</taxon>
        <taxon>Micromonosporaceae</taxon>
        <taxon>Actinoplanes</taxon>
    </lineage>
</organism>
<dbReference type="InterPro" id="IPR013747">
    <property type="entry name" value="ACP_syn_III_C"/>
</dbReference>
<feature type="domain" description="Beta-ketoacyl-[acyl-carrier-protein] synthase III C-terminal" evidence="3">
    <location>
        <begin position="243"/>
        <end position="327"/>
    </location>
</feature>
<keyword evidence="2" id="KW-0012">Acyltransferase</keyword>
<dbReference type="EMBL" id="CP006272">
    <property type="protein sequence ID" value="AGZ44582.1"/>
    <property type="molecule type" value="Genomic_DNA"/>
</dbReference>
<evidence type="ECO:0000256" key="2">
    <source>
        <dbReference type="ARBA" id="ARBA00023315"/>
    </source>
</evidence>
<dbReference type="Proteomes" id="UP000017746">
    <property type="component" value="Chromosome"/>
</dbReference>
<reference evidence="5 6" key="1">
    <citation type="journal article" date="2014" name="J. Biotechnol.">
        <title>Complete genome sequence of the actinobacterium Actinoplanes friuliensis HAG 010964, producer of the lipopeptide antibiotic friulimycin.</title>
        <authorList>
            <person name="Ruckert C."/>
            <person name="Szczepanowski R."/>
            <person name="Albersmeier A."/>
            <person name="Goesmann A."/>
            <person name="Fischer N."/>
            <person name="Steinkamper A."/>
            <person name="Puhler A."/>
            <person name="Biener R."/>
            <person name="Schwartz D."/>
            <person name="Kalinowski J."/>
        </authorList>
    </citation>
    <scope>NUCLEOTIDE SEQUENCE [LARGE SCALE GENOMIC DNA]</scope>
    <source>
        <strain evidence="5 6">DSM 7358</strain>
    </source>
</reference>
<accession>U5W6G1</accession>
<proteinExistence type="predicted"/>
<keyword evidence="1" id="KW-0808">Transferase</keyword>
<dbReference type="Pfam" id="PF08541">
    <property type="entry name" value="ACP_syn_III_C"/>
    <property type="match status" value="1"/>
</dbReference>
<evidence type="ECO:0000259" key="4">
    <source>
        <dbReference type="Pfam" id="PF08545"/>
    </source>
</evidence>
<evidence type="ECO:0000313" key="5">
    <source>
        <dbReference type="EMBL" id="AGZ44582.1"/>
    </source>
</evidence>
<dbReference type="GO" id="GO:0006633">
    <property type="term" value="P:fatty acid biosynthetic process"/>
    <property type="evidence" value="ECO:0007669"/>
    <property type="project" value="InterPro"/>
</dbReference>
<dbReference type="GO" id="GO:0044550">
    <property type="term" value="P:secondary metabolite biosynthetic process"/>
    <property type="evidence" value="ECO:0007669"/>
    <property type="project" value="TreeGrafter"/>
</dbReference>
<dbReference type="GO" id="GO:0004315">
    <property type="term" value="F:3-oxoacyl-[acyl-carrier-protein] synthase activity"/>
    <property type="evidence" value="ECO:0007669"/>
    <property type="project" value="InterPro"/>
</dbReference>
<dbReference type="PATRIC" id="fig|1246995.3.peg.6398"/>
<dbReference type="InterPro" id="IPR016039">
    <property type="entry name" value="Thiolase-like"/>
</dbReference>
<dbReference type="SUPFAM" id="SSF53901">
    <property type="entry name" value="Thiolase-like"/>
    <property type="match status" value="1"/>
</dbReference>
<dbReference type="Gene3D" id="3.40.47.10">
    <property type="match status" value="2"/>
</dbReference>
<dbReference type="STRING" id="1246995.AFR_31610"/>